<dbReference type="Proteomes" id="UP001188597">
    <property type="component" value="Unassembled WGS sequence"/>
</dbReference>
<dbReference type="PANTHER" id="PTHR31373">
    <property type="entry name" value="OS06G0652100 PROTEIN"/>
    <property type="match status" value="1"/>
</dbReference>
<evidence type="ECO:0000259" key="1">
    <source>
        <dbReference type="Pfam" id="PF11443"/>
    </source>
</evidence>
<organism evidence="3 4">
    <name type="scientific">Escallonia herrerae</name>
    <dbReference type="NCBI Taxonomy" id="1293975"/>
    <lineage>
        <taxon>Eukaryota</taxon>
        <taxon>Viridiplantae</taxon>
        <taxon>Streptophyta</taxon>
        <taxon>Embryophyta</taxon>
        <taxon>Tracheophyta</taxon>
        <taxon>Spermatophyta</taxon>
        <taxon>Magnoliopsida</taxon>
        <taxon>eudicotyledons</taxon>
        <taxon>Gunneridae</taxon>
        <taxon>Pentapetalae</taxon>
        <taxon>asterids</taxon>
        <taxon>campanulids</taxon>
        <taxon>Escalloniales</taxon>
        <taxon>Escalloniaceae</taxon>
        <taxon>Escallonia</taxon>
    </lineage>
</organism>
<protein>
    <submittedName>
        <fullName evidence="3">Uncharacterized protein</fullName>
    </submittedName>
</protein>
<feature type="domain" description="DUF7788" evidence="2">
    <location>
        <begin position="346"/>
        <end position="472"/>
    </location>
</feature>
<dbReference type="Pfam" id="PF11443">
    <property type="entry name" value="DUF2828"/>
    <property type="match status" value="3"/>
</dbReference>
<proteinExistence type="predicted"/>
<dbReference type="PIRSF" id="PIRSF015417">
    <property type="entry name" value="T31B5_30_vWA"/>
    <property type="match status" value="1"/>
</dbReference>
<feature type="domain" description="DUF2828" evidence="1">
    <location>
        <begin position="48"/>
        <end position="130"/>
    </location>
</feature>
<dbReference type="EMBL" id="JAVXUP010000036">
    <property type="protein sequence ID" value="KAK3041338.1"/>
    <property type="molecule type" value="Genomic_DNA"/>
</dbReference>
<name>A0AA89BHK7_9ASTE</name>
<dbReference type="AlphaFoldDB" id="A0AA89BHK7"/>
<evidence type="ECO:0000313" key="4">
    <source>
        <dbReference type="Proteomes" id="UP001188597"/>
    </source>
</evidence>
<sequence length="483" mass="54592">MLGPQSSTSPPLILPPNLPLPQCHRGPEACCQYACRQWATPKTGPVRTYLATGNPSLDFFFHVVPTPSQQLIQRLETAWLHDPLTILKLVCNLRGARGTGKSNNEGFYTAALWLDENHPKTLACSVKAVSDFGGQKKDYKMDRENVRSARLKKTSSKAKKALGRYSCDAHYQFLQDIVSDFFAELLKTDMEFYNAGELYKPSLASKWCPSIDSSSNKATACVRASLRRCSGSIRTLRACIMCIRLENDCVRKCQFRKRRSIELSDLPYKRVASVAMKLYKRLLYEHDNKCFKEYLKKVKSVRLTIAGVLLPHEIIASLSDPHGARSGELQWKRMVDDLAMEGKLTNCMEICDVSKSMYGTPMELSVALGLLISDLGEGPWKVTFRANPQFHVIKGDTTPSKTSFRREMEWGANIDLQKDFDCILEVAVRETLCEDQMIRTLFVFSNMEFDQASSSKSWEIDYKVIQRNFRNKRSPGSGDVVGV</sequence>
<dbReference type="PANTHER" id="PTHR31373:SF27">
    <property type="entry name" value="TROVE DOMAIN-CONTAINING PROTEIN"/>
    <property type="match status" value="1"/>
</dbReference>
<dbReference type="Pfam" id="PF25043">
    <property type="entry name" value="DUF7788"/>
    <property type="match status" value="1"/>
</dbReference>
<feature type="domain" description="DUF2828" evidence="1">
    <location>
        <begin position="263"/>
        <end position="344"/>
    </location>
</feature>
<comment type="caution">
    <text evidence="3">The sequence shown here is derived from an EMBL/GenBank/DDBJ whole genome shotgun (WGS) entry which is preliminary data.</text>
</comment>
<accession>A0AA89BHK7</accession>
<dbReference type="InterPro" id="IPR058580">
    <property type="entry name" value="DUF2828"/>
</dbReference>
<dbReference type="InterPro" id="IPR011205">
    <property type="entry name" value="UCP015417_vWA"/>
</dbReference>
<evidence type="ECO:0000259" key="2">
    <source>
        <dbReference type="Pfam" id="PF25043"/>
    </source>
</evidence>
<evidence type="ECO:0000313" key="3">
    <source>
        <dbReference type="EMBL" id="KAK3041338.1"/>
    </source>
</evidence>
<feature type="domain" description="DUF2828" evidence="1">
    <location>
        <begin position="137"/>
        <end position="223"/>
    </location>
</feature>
<keyword evidence="4" id="KW-1185">Reference proteome</keyword>
<gene>
    <name evidence="3" type="ORF">RJ639_002319</name>
</gene>
<reference evidence="3" key="1">
    <citation type="submission" date="2022-12" db="EMBL/GenBank/DDBJ databases">
        <title>Draft genome assemblies for two species of Escallonia (Escalloniales).</title>
        <authorList>
            <person name="Chanderbali A."/>
            <person name="Dervinis C."/>
            <person name="Anghel I."/>
            <person name="Soltis D."/>
            <person name="Soltis P."/>
            <person name="Zapata F."/>
        </authorList>
    </citation>
    <scope>NUCLEOTIDE SEQUENCE</scope>
    <source>
        <strain evidence="3">UCBG64.0493</strain>
        <tissue evidence="3">Leaf</tissue>
    </source>
</reference>
<dbReference type="InterPro" id="IPR056690">
    <property type="entry name" value="DUF7788"/>
</dbReference>